<comment type="caution">
    <text evidence="3">The sequence shown here is derived from an EMBL/GenBank/DDBJ whole genome shotgun (WGS) entry which is preliminary data.</text>
</comment>
<dbReference type="SUPFAM" id="SSF54913">
    <property type="entry name" value="GlnB-like"/>
    <property type="match status" value="1"/>
</dbReference>
<dbReference type="AlphaFoldDB" id="A0A922TAV3"/>
<protein>
    <recommendedName>
        <fullName evidence="1">Nitrogen regulatory protein P-II</fullName>
    </recommendedName>
</protein>
<proteinExistence type="predicted"/>
<keyword evidence="4" id="KW-1185">Reference proteome</keyword>
<evidence type="ECO:0000313" key="3">
    <source>
        <dbReference type="EMBL" id="KEQ10709.1"/>
    </source>
</evidence>
<evidence type="ECO:0000256" key="2">
    <source>
        <dbReference type="ARBA" id="ARBA00025238"/>
    </source>
</evidence>
<dbReference type="GO" id="GO:0030234">
    <property type="term" value="F:enzyme regulator activity"/>
    <property type="evidence" value="ECO:0007669"/>
    <property type="project" value="InterPro"/>
</dbReference>
<name>A0A922TAV3_9HYPH</name>
<sequence>MPPQALTRIMIMKKIEAVLPAFRIHEVAEVLRSAGIDDINMFDVTEFSCDGKHHRLAGAECCVDYRTAVRLEVVCEPLLIEAVKDVMAEALGCGQRNDEMLRISTLVRVVEI</sequence>
<dbReference type="InterPro" id="IPR011322">
    <property type="entry name" value="N-reg_PII-like_a/b"/>
</dbReference>
<dbReference type="GO" id="GO:0006808">
    <property type="term" value="P:regulation of nitrogen utilization"/>
    <property type="evidence" value="ECO:0007669"/>
    <property type="project" value="InterPro"/>
</dbReference>
<dbReference type="InterPro" id="IPR002187">
    <property type="entry name" value="N-reg_PII"/>
</dbReference>
<comment type="function">
    <text evidence="2">In nitrogen-limiting conditions, when the ratio of Gln to 2-ketoglutarate decreases, P-II is uridylylated to P-II-UMP. P-II-UMP allows the deadenylation of glutamine synthetase (GS), thus activating the enzyme. Conversely, in nitrogen excess P-II is deuridylated and promotes the adenylation of GS. P-II indirectly controls the transcription of the GS gene (glnA). P-II prevents NR-II-catalyzed conversion of NR-I to NR-I-phosphate, the transcriptional activator of glnA. When P-II is uridylylated to P-II-UMP, these events are reversed.</text>
</comment>
<dbReference type="Gene3D" id="3.30.70.120">
    <property type="match status" value="1"/>
</dbReference>
<organism evidence="3 4">
    <name type="scientific">Pseudorhizobium pelagicum</name>
    <dbReference type="NCBI Taxonomy" id="1509405"/>
    <lineage>
        <taxon>Bacteria</taxon>
        <taxon>Pseudomonadati</taxon>
        <taxon>Pseudomonadota</taxon>
        <taxon>Alphaproteobacteria</taxon>
        <taxon>Hyphomicrobiales</taxon>
        <taxon>Rhizobiaceae</taxon>
        <taxon>Rhizobium/Agrobacterium group</taxon>
        <taxon>Pseudorhizobium</taxon>
    </lineage>
</organism>
<gene>
    <name evidence="3" type="ORF">GV68_10705</name>
</gene>
<dbReference type="EMBL" id="JOKJ01000002">
    <property type="protein sequence ID" value="KEQ10709.1"/>
    <property type="molecule type" value="Genomic_DNA"/>
</dbReference>
<dbReference type="Pfam" id="PF00543">
    <property type="entry name" value="P-II"/>
    <property type="match status" value="1"/>
</dbReference>
<dbReference type="PROSITE" id="PS51343">
    <property type="entry name" value="PII_GLNB_DOM"/>
    <property type="match status" value="1"/>
</dbReference>
<dbReference type="InterPro" id="IPR015867">
    <property type="entry name" value="N-reg_PII/ATP_PRibTrfase_C"/>
</dbReference>
<evidence type="ECO:0000313" key="4">
    <source>
        <dbReference type="Proteomes" id="UP000052167"/>
    </source>
</evidence>
<reference evidence="3 4" key="1">
    <citation type="submission" date="2014-06" db="EMBL/GenBank/DDBJ databases">
        <title>Rhizobium pelagicum/R2-400B4.</title>
        <authorList>
            <person name="Kimes N.E."/>
            <person name="Lopez-Perez M."/>
        </authorList>
    </citation>
    <scope>NUCLEOTIDE SEQUENCE [LARGE SCALE GENOMIC DNA]</scope>
    <source>
        <strain evidence="3 4">R2-400B4</strain>
    </source>
</reference>
<accession>A0A922TAV3</accession>
<dbReference type="Proteomes" id="UP000052167">
    <property type="component" value="Unassembled WGS sequence"/>
</dbReference>
<evidence type="ECO:0000256" key="1">
    <source>
        <dbReference type="ARBA" id="ARBA00015681"/>
    </source>
</evidence>